<dbReference type="Proteomes" id="UP000521943">
    <property type="component" value="Unassembled WGS sequence"/>
</dbReference>
<gene>
    <name evidence="3" type="ORF">DFP72DRAFT_621784</name>
</gene>
<protein>
    <submittedName>
        <fullName evidence="3">Uncharacterized protein</fullName>
    </submittedName>
</protein>
<sequence length="279" mass="29806">MKFSLWIFASVALLALEAVAAPVGVATSAFEDLVARAPNLALSLKEWKTLKADNTLKEWHFGLVSHAPGGIPPAGANKVALPLFHWIIDNESGECRMSFEAREKPTWTNMGSIRASATLLAPHGEADDTAVTTAVVGIFQRIASDIKPTGFNNCLDNAAGGMLALQKAGYISHEDLKPFVNYWHAMKDEVRAATDPKTLADCGFTRRELVDSILEGRAPKCKGKGSKAATPAGKPNPKKPVVRAAKPQTGKGKAVKQPGQQGKRPAPKQGKQPGKQGRK</sequence>
<evidence type="ECO:0000313" key="3">
    <source>
        <dbReference type="EMBL" id="KAF6746789.1"/>
    </source>
</evidence>
<feature type="signal peptide" evidence="2">
    <location>
        <begin position="1"/>
        <end position="20"/>
    </location>
</feature>
<keyword evidence="4" id="KW-1185">Reference proteome</keyword>
<feature type="region of interest" description="Disordered" evidence="1">
    <location>
        <begin position="218"/>
        <end position="279"/>
    </location>
</feature>
<proteinExistence type="predicted"/>
<comment type="caution">
    <text evidence="3">The sequence shown here is derived from an EMBL/GenBank/DDBJ whole genome shotgun (WGS) entry which is preliminary data.</text>
</comment>
<dbReference type="OrthoDB" id="3064493at2759"/>
<feature type="compositionally biased region" description="Low complexity" evidence="1">
    <location>
        <begin position="256"/>
        <end position="279"/>
    </location>
</feature>
<accession>A0A8H6HH99</accession>
<reference evidence="3 4" key="1">
    <citation type="submission" date="2020-07" db="EMBL/GenBank/DDBJ databases">
        <title>Comparative genomics of pyrophilous fungi reveals a link between fire events and developmental genes.</title>
        <authorList>
            <consortium name="DOE Joint Genome Institute"/>
            <person name="Steindorff A.S."/>
            <person name="Carver A."/>
            <person name="Calhoun S."/>
            <person name="Stillman K."/>
            <person name="Liu H."/>
            <person name="Lipzen A."/>
            <person name="Pangilinan J."/>
            <person name="Labutti K."/>
            <person name="Bruns T.D."/>
            <person name="Grigoriev I.V."/>
        </authorList>
    </citation>
    <scope>NUCLEOTIDE SEQUENCE [LARGE SCALE GENOMIC DNA]</scope>
    <source>
        <strain evidence="3 4">CBS 144469</strain>
    </source>
</reference>
<evidence type="ECO:0000313" key="4">
    <source>
        <dbReference type="Proteomes" id="UP000521943"/>
    </source>
</evidence>
<keyword evidence="2" id="KW-0732">Signal</keyword>
<organism evidence="3 4">
    <name type="scientific">Ephemerocybe angulata</name>
    <dbReference type="NCBI Taxonomy" id="980116"/>
    <lineage>
        <taxon>Eukaryota</taxon>
        <taxon>Fungi</taxon>
        <taxon>Dikarya</taxon>
        <taxon>Basidiomycota</taxon>
        <taxon>Agaricomycotina</taxon>
        <taxon>Agaricomycetes</taxon>
        <taxon>Agaricomycetidae</taxon>
        <taxon>Agaricales</taxon>
        <taxon>Agaricineae</taxon>
        <taxon>Psathyrellaceae</taxon>
        <taxon>Ephemerocybe</taxon>
    </lineage>
</organism>
<dbReference type="EMBL" id="JACGCI010000089">
    <property type="protein sequence ID" value="KAF6746789.1"/>
    <property type="molecule type" value="Genomic_DNA"/>
</dbReference>
<name>A0A8H6HH99_9AGAR</name>
<evidence type="ECO:0000256" key="2">
    <source>
        <dbReference type="SAM" id="SignalP"/>
    </source>
</evidence>
<feature type="chain" id="PRO_5034553265" evidence="2">
    <location>
        <begin position="21"/>
        <end position="279"/>
    </location>
</feature>
<evidence type="ECO:0000256" key="1">
    <source>
        <dbReference type="SAM" id="MobiDB-lite"/>
    </source>
</evidence>
<dbReference type="AlphaFoldDB" id="A0A8H6HH99"/>